<organism evidence="1 2">
    <name type="scientific">Eumeta variegata</name>
    <name type="common">Bagworm moth</name>
    <name type="synonym">Eumeta japonica</name>
    <dbReference type="NCBI Taxonomy" id="151549"/>
    <lineage>
        <taxon>Eukaryota</taxon>
        <taxon>Metazoa</taxon>
        <taxon>Ecdysozoa</taxon>
        <taxon>Arthropoda</taxon>
        <taxon>Hexapoda</taxon>
        <taxon>Insecta</taxon>
        <taxon>Pterygota</taxon>
        <taxon>Neoptera</taxon>
        <taxon>Endopterygota</taxon>
        <taxon>Lepidoptera</taxon>
        <taxon>Glossata</taxon>
        <taxon>Ditrysia</taxon>
        <taxon>Tineoidea</taxon>
        <taxon>Psychidae</taxon>
        <taxon>Oiketicinae</taxon>
        <taxon>Eumeta</taxon>
    </lineage>
</organism>
<accession>A0A4C1W5X5</accession>
<dbReference type="Proteomes" id="UP000299102">
    <property type="component" value="Unassembled WGS sequence"/>
</dbReference>
<name>A0A4C1W5X5_EUMVA</name>
<evidence type="ECO:0000313" key="1">
    <source>
        <dbReference type="EMBL" id="GBP46471.1"/>
    </source>
</evidence>
<protein>
    <submittedName>
        <fullName evidence="1">Uncharacterized protein</fullName>
    </submittedName>
</protein>
<keyword evidence="2" id="KW-1185">Reference proteome</keyword>
<dbReference type="AlphaFoldDB" id="A0A4C1W5X5"/>
<dbReference type="EMBL" id="BGZK01000484">
    <property type="protein sequence ID" value="GBP46471.1"/>
    <property type="molecule type" value="Genomic_DNA"/>
</dbReference>
<reference evidence="1 2" key="1">
    <citation type="journal article" date="2019" name="Commun. Biol.">
        <title>The bagworm genome reveals a unique fibroin gene that provides high tensile strength.</title>
        <authorList>
            <person name="Kono N."/>
            <person name="Nakamura H."/>
            <person name="Ohtoshi R."/>
            <person name="Tomita M."/>
            <person name="Numata K."/>
            <person name="Arakawa K."/>
        </authorList>
    </citation>
    <scope>NUCLEOTIDE SEQUENCE [LARGE SCALE GENOMIC DNA]</scope>
</reference>
<gene>
    <name evidence="1" type="ORF">EVAR_28050_1</name>
</gene>
<proteinExistence type="predicted"/>
<comment type="caution">
    <text evidence="1">The sequence shown here is derived from an EMBL/GenBank/DDBJ whole genome shotgun (WGS) entry which is preliminary data.</text>
</comment>
<sequence length="88" mass="9968">MVYSSLMADEQRRRSKIFALKSFVCGTLKMERKKIKKIYLIAFVAIRELHEQMFFLREATSLARAATIDQGGDNVSGERAADPIQSAL</sequence>
<evidence type="ECO:0000313" key="2">
    <source>
        <dbReference type="Proteomes" id="UP000299102"/>
    </source>
</evidence>